<keyword evidence="4" id="KW-1134">Transmembrane beta strand</keyword>
<dbReference type="EMBL" id="CAUDKO010000007">
    <property type="protein sequence ID" value="CAJ0881483.1"/>
    <property type="molecule type" value="Genomic_DNA"/>
</dbReference>
<evidence type="ECO:0000313" key="14">
    <source>
        <dbReference type="EMBL" id="CAJ0892913.1"/>
    </source>
</evidence>
<evidence type="ECO:0000256" key="11">
    <source>
        <dbReference type="SAM" id="SignalP"/>
    </source>
</evidence>
<dbReference type="GO" id="GO:0046930">
    <property type="term" value="C:pore complex"/>
    <property type="evidence" value="ECO:0007669"/>
    <property type="project" value="UniProtKB-KW"/>
</dbReference>
<dbReference type="Gene3D" id="2.40.160.10">
    <property type="entry name" value="Porin"/>
    <property type="match status" value="1"/>
</dbReference>
<keyword evidence="5" id="KW-0812">Transmembrane</keyword>
<evidence type="ECO:0000313" key="16">
    <source>
        <dbReference type="Proteomes" id="UP001190491"/>
    </source>
</evidence>
<dbReference type="GO" id="GO:0009279">
    <property type="term" value="C:cell outer membrane"/>
    <property type="evidence" value="ECO:0007669"/>
    <property type="project" value="UniProtKB-SubCell"/>
</dbReference>
<evidence type="ECO:0000313" key="13">
    <source>
        <dbReference type="EMBL" id="CAJ0881483.1"/>
    </source>
</evidence>
<accession>A0AAD2F9L7</accession>
<dbReference type="InterPro" id="IPR023614">
    <property type="entry name" value="Porin_dom_sf"/>
</dbReference>
<evidence type="ECO:0000256" key="9">
    <source>
        <dbReference type="ARBA" id="ARBA00023136"/>
    </source>
</evidence>
<dbReference type="CDD" id="cd00342">
    <property type="entry name" value="gram_neg_porins"/>
    <property type="match status" value="1"/>
</dbReference>
<keyword evidence="8" id="KW-0626">Porin</keyword>
<evidence type="ECO:0000256" key="1">
    <source>
        <dbReference type="ARBA" id="ARBA00004571"/>
    </source>
</evidence>
<evidence type="ECO:0000256" key="4">
    <source>
        <dbReference type="ARBA" id="ARBA00022452"/>
    </source>
</evidence>
<sequence>MRGEHQGGGTAPTRTTKIVTRQIKMTRQIIARAGGALLALAGTAAHAQSSVTLYGIVDTGVEYVNRVAQGASKGSVVREQSGNLAGSRWGLKGSEDLGGGYKAVMTLEGGFNSDTGTLGQGGRLFGRKAFVGIATPAGTLTAGRHQNLLYELMFKYDPLTFNPSYSAQSMDSQFVNRADNSLRYGVNLGGVTFAALYSTGYDAAIQNGGEVPGATKVGREMSAAILYDQGPFSVGVTYDQLQGTSIATQSHTQQRTLLGLSYQIGPLKALAGLRWLNTRNTDAPPSSLLYWAGMAWQVTAPLSISASVYHTHFRDSNGGPTMGALLVDYALSKRTDVYAEGAYVANRSTTNVGLRGTGVDVVAGMDQAGVTIGIRHLF</sequence>
<dbReference type="EMBL" id="CAUDLI010000008">
    <property type="protein sequence ID" value="CAJ0892913.1"/>
    <property type="molecule type" value="Genomic_DNA"/>
</dbReference>
<dbReference type="Proteomes" id="UP001189792">
    <property type="component" value="Unassembled WGS sequence"/>
</dbReference>
<proteinExistence type="predicted"/>
<evidence type="ECO:0000256" key="3">
    <source>
        <dbReference type="ARBA" id="ARBA00022448"/>
    </source>
</evidence>
<comment type="subcellular location">
    <subcellularLocation>
        <location evidence="1">Cell outer membrane</location>
        <topology evidence="1">Multi-pass membrane protein</topology>
    </subcellularLocation>
</comment>
<dbReference type="PANTHER" id="PTHR34501">
    <property type="entry name" value="PROTEIN YDDL-RELATED"/>
    <property type="match status" value="1"/>
</dbReference>
<reference evidence="13 15" key="1">
    <citation type="submission" date="2023-07" db="EMBL/GenBank/DDBJ databases">
        <authorList>
            <person name="Peeters C."/>
        </authorList>
    </citation>
    <scope>NUCLEOTIDE SEQUENCE</scope>
    <source>
        <strain evidence="14 15">LMG 32965</strain>
        <strain evidence="13">R-77567</strain>
    </source>
</reference>
<organism evidence="13 16">
    <name type="scientific">Ralstonia flatus</name>
    <dbReference type="NCBI Taxonomy" id="3058601"/>
    <lineage>
        <taxon>Bacteria</taxon>
        <taxon>Pseudomonadati</taxon>
        <taxon>Pseudomonadota</taxon>
        <taxon>Betaproteobacteria</taxon>
        <taxon>Burkholderiales</taxon>
        <taxon>Burkholderiaceae</taxon>
        <taxon>Ralstonia</taxon>
    </lineage>
</organism>
<dbReference type="Proteomes" id="UP001190491">
    <property type="component" value="Unassembled WGS sequence"/>
</dbReference>
<keyword evidence="7" id="KW-0406">Ion transport</keyword>
<evidence type="ECO:0000256" key="5">
    <source>
        <dbReference type="ARBA" id="ARBA00022692"/>
    </source>
</evidence>
<feature type="chain" id="PRO_5042087526" evidence="11">
    <location>
        <begin position="48"/>
        <end position="378"/>
    </location>
</feature>
<evidence type="ECO:0000313" key="15">
    <source>
        <dbReference type="Proteomes" id="UP001189792"/>
    </source>
</evidence>
<keyword evidence="3" id="KW-0813">Transport</keyword>
<evidence type="ECO:0000259" key="12">
    <source>
        <dbReference type="Pfam" id="PF13609"/>
    </source>
</evidence>
<protein>
    <submittedName>
        <fullName evidence="13">Outer membrane porin protein 32</fullName>
    </submittedName>
</protein>
<dbReference type="InterPro" id="IPR050298">
    <property type="entry name" value="Gram-neg_bact_OMP"/>
</dbReference>
<keyword evidence="15" id="KW-1185">Reference proteome</keyword>
<evidence type="ECO:0000256" key="7">
    <source>
        <dbReference type="ARBA" id="ARBA00023065"/>
    </source>
</evidence>
<feature type="domain" description="Porin" evidence="12">
    <location>
        <begin position="36"/>
        <end position="347"/>
    </location>
</feature>
<evidence type="ECO:0000256" key="6">
    <source>
        <dbReference type="ARBA" id="ARBA00022729"/>
    </source>
</evidence>
<gene>
    <name evidence="14" type="ORF">R77564_03669</name>
    <name evidence="13" type="ORF">R77567_03392</name>
</gene>
<dbReference type="GO" id="GO:0015288">
    <property type="term" value="F:porin activity"/>
    <property type="evidence" value="ECO:0007669"/>
    <property type="project" value="UniProtKB-KW"/>
</dbReference>
<evidence type="ECO:0000256" key="10">
    <source>
        <dbReference type="ARBA" id="ARBA00023237"/>
    </source>
</evidence>
<comment type="subunit">
    <text evidence="2">Homotrimer.</text>
</comment>
<dbReference type="InterPro" id="IPR033900">
    <property type="entry name" value="Gram_neg_porin_domain"/>
</dbReference>
<dbReference type="AlphaFoldDB" id="A0AAD2F9L7"/>
<keyword evidence="9" id="KW-0472">Membrane</keyword>
<keyword evidence="10" id="KW-0998">Cell outer membrane</keyword>
<name>A0AAD2F9L7_9RALS</name>
<evidence type="ECO:0000256" key="8">
    <source>
        <dbReference type="ARBA" id="ARBA00023114"/>
    </source>
</evidence>
<dbReference type="PANTHER" id="PTHR34501:SF9">
    <property type="entry name" value="MAJOR OUTER MEMBRANE PROTEIN P.IA"/>
    <property type="match status" value="1"/>
</dbReference>
<comment type="caution">
    <text evidence="13">The sequence shown here is derived from an EMBL/GenBank/DDBJ whole genome shotgun (WGS) entry which is preliminary data.</text>
</comment>
<evidence type="ECO:0000256" key="2">
    <source>
        <dbReference type="ARBA" id="ARBA00011233"/>
    </source>
</evidence>
<keyword evidence="6 11" id="KW-0732">Signal</keyword>
<dbReference type="Pfam" id="PF13609">
    <property type="entry name" value="Porin_4"/>
    <property type="match status" value="1"/>
</dbReference>
<dbReference type="SUPFAM" id="SSF56935">
    <property type="entry name" value="Porins"/>
    <property type="match status" value="1"/>
</dbReference>
<feature type="signal peptide" evidence="11">
    <location>
        <begin position="1"/>
        <end position="47"/>
    </location>
</feature>
<dbReference type="GO" id="GO:0006811">
    <property type="term" value="P:monoatomic ion transport"/>
    <property type="evidence" value="ECO:0007669"/>
    <property type="project" value="UniProtKB-KW"/>
</dbReference>